<evidence type="ECO:0000313" key="3">
    <source>
        <dbReference type="Proteomes" id="UP001341840"/>
    </source>
</evidence>
<sequence>MKGGGKRKASASEPQNDSNDAEPSTASGPTKVLGDSVTVLVPEDFAIAAGGEGANAVGHGDSGADSVVLAIPHLCRSHSQSLDLDSITGHHCIAPPPCIERGWVCCKGVWVALCV</sequence>
<feature type="compositionally biased region" description="Polar residues" evidence="1">
    <location>
        <begin position="12"/>
        <end position="28"/>
    </location>
</feature>
<reference evidence="2 3" key="1">
    <citation type="journal article" date="2023" name="Plants (Basel)">
        <title>Bridging the Gap: Combining Genomics and Transcriptomics Approaches to Understand Stylosanthes scabra, an Orphan Legume from the Brazilian Caatinga.</title>
        <authorList>
            <person name="Ferreira-Neto J.R.C."/>
            <person name="da Silva M.D."/>
            <person name="Binneck E."/>
            <person name="de Melo N.F."/>
            <person name="da Silva R.H."/>
            <person name="de Melo A.L.T.M."/>
            <person name="Pandolfi V."/>
            <person name="Bustamante F.O."/>
            <person name="Brasileiro-Vidal A.C."/>
            <person name="Benko-Iseppon A.M."/>
        </authorList>
    </citation>
    <scope>NUCLEOTIDE SEQUENCE [LARGE SCALE GENOMIC DNA]</scope>
    <source>
        <tissue evidence="2">Leaves</tissue>
    </source>
</reference>
<gene>
    <name evidence="2" type="ORF">PIB30_038097</name>
</gene>
<protein>
    <submittedName>
        <fullName evidence="2">Uncharacterized protein</fullName>
    </submittedName>
</protein>
<dbReference type="Proteomes" id="UP001341840">
    <property type="component" value="Unassembled WGS sequence"/>
</dbReference>
<dbReference type="EMBL" id="JASCZI010272055">
    <property type="protein sequence ID" value="MED6219690.1"/>
    <property type="molecule type" value="Genomic_DNA"/>
</dbReference>
<keyword evidence="3" id="KW-1185">Reference proteome</keyword>
<evidence type="ECO:0000313" key="2">
    <source>
        <dbReference type="EMBL" id="MED6219690.1"/>
    </source>
</evidence>
<proteinExistence type="predicted"/>
<accession>A0ABU6ZBC1</accession>
<comment type="caution">
    <text evidence="2">The sequence shown here is derived from an EMBL/GenBank/DDBJ whole genome shotgun (WGS) entry which is preliminary data.</text>
</comment>
<feature type="region of interest" description="Disordered" evidence="1">
    <location>
        <begin position="1"/>
        <end position="33"/>
    </location>
</feature>
<organism evidence="2 3">
    <name type="scientific">Stylosanthes scabra</name>
    <dbReference type="NCBI Taxonomy" id="79078"/>
    <lineage>
        <taxon>Eukaryota</taxon>
        <taxon>Viridiplantae</taxon>
        <taxon>Streptophyta</taxon>
        <taxon>Embryophyta</taxon>
        <taxon>Tracheophyta</taxon>
        <taxon>Spermatophyta</taxon>
        <taxon>Magnoliopsida</taxon>
        <taxon>eudicotyledons</taxon>
        <taxon>Gunneridae</taxon>
        <taxon>Pentapetalae</taxon>
        <taxon>rosids</taxon>
        <taxon>fabids</taxon>
        <taxon>Fabales</taxon>
        <taxon>Fabaceae</taxon>
        <taxon>Papilionoideae</taxon>
        <taxon>50 kb inversion clade</taxon>
        <taxon>dalbergioids sensu lato</taxon>
        <taxon>Dalbergieae</taxon>
        <taxon>Pterocarpus clade</taxon>
        <taxon>Stylosanthes</taxon>
    </lineage>
</organism>
<name>A0ABU6ZBC1_9FABA</name>
<evidence type="ECO:0000256" key="1">
    <source>
        <dbReference type="SAM" id="MobiDB-lite"/>
    </source>
</evidence>